<evidence type="ECO:0000313" key="1">
    <source>
        <dbReference type="EMBL" id="SFD51372.1"/>
    </source>
</evidence>
<dbReference type="STRING" id="1505723.SAMN04487792_1200"/>
<organism evidence="1 2">
    <name type="scientific">Lactobacillus bombicola</name>
    <dbReference type="NCBI Taxonomy" id="1505723"/>
    <lineage>
        <taxon>Bacteria</taxon>
        <taxon>Bacillati</taxon>
        <taxon>Bacillota</taxon>
        <taxon>Bacilli</taxon>
        <taxon>Lactobacillales</taxon>
        <taxon>Lactobacillaceae</taxon>
        <taxon>Lactobacillus</taxon>
    </lineage>
</organism>
<dbReference type="InterPro" id="IPR035280">
    <property type="entry name" value="Helveticin_J"/>
</dbReference>
<dbReference type="GO" id="GO:0042742">
    <property type="term" value="P:defense response to bacterium"/>
    <property type="evidence" value="ECO:0007669"/>
    <property type="project" value="InterPro"/>
</dbReference>
<sequence length="333" mass="37723">MILKQSDFSLTLVSEIFNKLQGLHNNVIQKVSIVGQNLYALQYNNQQDPHNYVYRARKRRYPLFKQVFNASQMAGGHTQTLDLANQPNMWFIGTKKNHFNWSTQLARVTIPSRSAHTSNTEFVRLAYLNRAGRGLRVIEHQGVDTYLPFRGNDLLRFDAAISPAGKLLMLVTIDQQTATLSKGNNGYFILYDLAVINAALDKVGIGYVNLGELPYLSEFYINHIIAVDKIGSLQGFALDEKRNVYISSEFAPSQGNLSQKPRRIIKIPWGAWGSSNDQGWQILDFDQANIDILGYATELENIQVISENNLYLTISYHNGAGVTTRSRVYQVKW</sequence>
<dbReference type="EMBL" id="FOMN01000006">
    <property type="protein sequence ID" value="SFD51372.1"/>
    <property type="molecule type" value="Genomic_DNA"/>
</dbReference>
<dbReference type="Pfam" id="PF17312">
    <property type="entry name" value="Helveticin_J"/>
    <property type="match status" value="1"/>
</dbReference>
<evidence type="ECO:0008006" key="3">
    <source>
        <dbReference type="Google" id="ProtNLM"/>
    </source>
</evidence>
<protein>
    <recommendedName>
        <fullName evidence="3">Bacteriocin</fullName>
    </recommendedName>
</protein>
<evidence type="ECO:0000313" key="2">
    <source>
        <dbReference type="Proteomes" id="UP000199599"/>
    </source>
</evidence>
<dbReference type="RefSeq" id="WP_090093451.1">
    <property type="nucleotide sequence ID" value="NZ_CBCRVU010000001.1"/>
</dbReference>
<accession>A0A1I1SYD3</accession>
<name>A0A1I1SYD3_9LACO</name>
<dbReference type="AlphaFoldDB" id="A0A1I1SYD3"/>
<dbReference type="Proteomes" id="UP000199599">
    <property type="component" value="Unassembled WGS sequence"/>
</dbReference>
<gene>
    <name evidence="1" type="ORF">SAMN04487792_1200</name>
</gene>
<reference evidence="2" key="1">
    <citation type="submission" date="2016-10" db="EMBL/GenBank/DDBJ databases">
        <authorList>
            <person name="Varghese N."/>
            <person name="Submissions S."/>
        </authorList>
    </citation>
    <scope>NUCLEOTIDE SEQUENCE [LARGE SCALE GENOMIC DNA]</scope>
    <source>
        <strain evidence="2">R-53102</strain>
    </source>
</reference>
<proteinExistence type="predicted"/>